<dbReference type="OrthoDB" id="3532430at2759"/>
<dbReference type="EMBL" id="JAPZBU010000009">
    <property type="protein sequence ID" value="KAJ5386825.1"/>
    <property type="molecule type" value="Genomic_DNA"/>
</dbReference>
<evidence type="ECO:0000256" key="2">
    <source>
        <dbReference type="SAM" id="MobiDB-lite"/>
    </source>
</evidence>
<gene>
    <name evidence="3" type="ORF">N7509_009366</name>
</gene>
<comment type="caution">
    <text evidence="3">The sequence shown here is derived from an EMBL/GenBank/DDBJ whole genome shotgun (WGS) entry which is preliminary data.</text>
</comment>
<organism evidence="3 4">
    <name type="scientific">Penicillium cosmopolitanum</name>
    <dbReference type="NCBI Taxonomy" id="1131564"/>
    <lineage>
        <taxon>Eukaryota</taxon>
        <taxon>Fungi</taxon>
        <taxon>Dikarya</taxon>
        <taxon>Ascomycota</taxon>
        <taxon>Pezizomycotina</taxon>
        <taxon>Eurotiomycetes</taxon>
        <taxon>Eurotiomycetidae</taxon>
        <taxon>Eurotiales</taxon>
        <taxon>Aspergillaceae</taxon>
        <taxon>Penicillium</taxon>
    </lineage>
</organism>
<feature type="region of interest" description="Disordered" evidence="2">
    <location>
        <begin position="1"/>
        <end position="110"/>
    </location>
</feature>
<keyword evidence="1" id="KW-0175">Coiled coil</keyword>
<feature type="coiled-coil region" evidence="1">
    <location>
        <begin position="511"/>
        <end position="591"/>
    </location>
</feature>
<reference evidence="3" key="2">
    <citation type="journal article" date="2023" name="IMA Fungus">
        <title>Comparative genomic study of the Penicillium genus elucidates a diverse pangenome and 15 lateral gene transfer events.</title>
        <authorList>
            <person name="Petersen C."/>
            <person name="Sorensen T."/>
            <person name="Nielsen M.R."/>
            <person name="Sondergaard T.E."/>
            <person name="Sorensen J.L."/>
            <person name="Fitzpatrick D.A."/>
            <person name="Frisvad J.C."/>
            <person name="Nielsen K.L."/>
        </authorList>
    </citation>
    <scope>NUCLEOTIDE SEQUENCE</scope>
    <source>
        <strain evidence="3">IBT 29677</strain>
    </source>
</reference>
<feature type="compositionally biased region" description="Polar residues" evidence="2">
    <location>
        <begin position="69"/>
        <end position="81"/>
    </location>
</feature>
<dbReference type="Proteomes" id="UP001147747">
    <property type="component" value="Unassembled WGS sequence"/>
</dbReference>
<sequence>METRSSCRKRRNSAISILTGEPPVSHRTRQAAAGATEYVESKPQETSTPRKSRKRVRFSDPGPLLHETTIGSTGLTPTIKRTSFEPFAKFSRRGNQTPSRSARRRSAPLPRFQRAFDPVEEHDEFSSERVYQFTPLRQILDCRTQRRIRRIGLSDEITQIEREKRESRNFEKTLSTLRQQRDDLQRELDSIKQRDDVDSRLPSYESYWMSSQPDVQQPGPERAISYEGISVASDRDQNEPSQFADGDTFTLNDSAIIVSNSPDLRAMHDYNTPEPDSLMYGDESTMANIATQTSFVDKNANSDMYKLTLDLETARSEKEKLFNRCRSQISAFEDSSMGDIFRLPSPPQDFFDNIVSILTTALSRAADVTEALEGINEECSSLGFSGASAEEVVSDIKDHFRSARLELERAIPGETAGVSLANGKATLGTLVQRVRSLAKDLQAERKHHHGSLGREKALRGQFDNLLYRYEAAANKIGNLEDSIASSARDMLHTRMRLQDLENEDQEKTVGIDRLNTALDKYHEDMKSLENLVNRLEDENVAIKAKYKQQIAKLQQQVASERQQRSETERSASEYETRIRLLEETVEQNRIKACDLMAQVECLEKEQRVASNALDKKASGELQQHEQETGTLNVRISELNTSLDEAKCEADRLRQVNIGLEEQLRIETEARDEILDKWAAEQARSFAFMKESVGLERRRAKARAANWELKSDDLMSDGTTVMGSEPITPVSMTRFVDVEYGRGKNRKRIDSGVGILTKEDLLSEDVPGLRTELDSDPDLPTMDLIDA</sequence>
<protein>
    <submittedName>
        <fullName evidence="3">Uncharacterized protein</fullName>
    </submittedName>
</protein>
<feature type="region of interest" description="Disordered" evidence="2">
    <location>
        <begin position="766"/>
        <end position="786"/>
    </location>
</feature>
<evidence type="ECO:0000313" key="3">
    <source>
        <dbReference type="EMBL" id="KAJ5386825.1"/>
    </source>
</evidence>
<keyword evidence="4" id="KW-1185">Reference proteome</keyword>
<feature type="compositionally biased region" description="Basic residues" evidence="2">
    <location>
        <begin position="1"/>
        <end position="12"/>
    </location>
</feature>
<feature type="coiled-coil region" evidence="1">
    <location>
        <begin position="160"/>
        <end position="194"/>
    </location>
</feature>
<name>A0A9X0B3L4_9EURO</name>
<dbReference type="RefSeq" id="XP_056484623.1">
    <property type="nucleotide sequence ID" value="XM_056634003.1"/>
</dbReference>
<dbReference type="GeneID" id="81372983"/>
<evidence type="ECO:0000256" key="1">
    <source>
        <dbReference type="SAM" id="Coils"/>
    </source>
</evidence>
<feature type="coiled-coil region" evidence="1">
    <location>
        <begin position="635"/>
        <end position="662"/>
    </location>
</feature>
<accession>A0A9X0B3L4</accession>
<proteinExistence type="predicted"/>
<evidence type="ECO:0000313" key="4">
    <source>
        <dbReference type="Proteomes" id="UP001147747"/>
    </source>
</evidence>
<dbReference type="AlphaFoldDB" id="A0A9X0B3L4"/>
<reference evidence="3" key="1">
    <citation type="submission" date="2022-12" db="EMBL/GenBank/DDBJ databases">
        <authorList>
            <person name="Petersen C."/>
        </authorList>
    </citation>
    <scope>NUCLEOTIDE SEQUENCE</scope>
    <source>
        <strain evidence="3">IBT 29677</strain>
    </source>
</reference>